<keyword evidence="2" id="KW-1185">Reference proteome</keyword>
<sequence>MSSFYDYKPGSATAEYRSYIDEAVQIAERQKKRVDPTYHEKIDSLLDTLTGNWRRICQGL</sequence>
<evidence type="ECO:0000313" key="2">
    <source>
        <dbReference type="Proteomes" id="UP000460412"/>
    </source>
</evidence>
<organism evidence="1 2">
    <name type="scientific">Sporofaciens musculi</name>
    <dbReference type="NCBI Taxonomy" id="2681861"/>
    <lineage>
        <taxon>Bacteria</taxon>
        <taxon>Bacillati</taxon>
        <taxon>Bacillota</taxon>
        <taxon>Clostridia</taxon>
        <taxon>Lachnospirales</taxon>
        <taxon>Lachnospiraceae</taxon>
        <taxon>Sporofaciens</taxon>
    </lineage>
</organism>
<protein>
    <submittedName>
        <fullName evidence="1">Uncharacterized protein</fullName>
    </submittedName>
</protein>
<evidence type="ECO:0000313" key="1">
    <source>
        <dbReference type="EMBL" id="MXP77531.1"/>
    </source>
</evidence>
<dbReference type="AlphaFoldDB" id="A0A7X3SKM8"/>
<reference evidence="1 2" key="1">
    <citation type="submission" date="2019-12" db="EMBL/GenBank/DDBJ databases">
        <title>Sporaefaciens musculi gen. nov., sp. nov., a novel bacterium isolated from the caecum of an obese mouse.</title>
        <authorList>
            <person name="Rasmussen T.S."/>
            <person name="Streidl T."/>
            <person name="Hitch T.C.A."/>
            <person name="Wortmann E."/>
            <person name="Deptula P."/>
            <person name="Hansen M."/>
            <person name="Nielsen D.S."/>
            <person name="Clavel T."/>
            <person name="Vogensen F.K."/>
        </authorList>
    </citation>
    <scope>NUCLEOTIDE SEQUENCE [LARGE SCALE GENOMIC DNA]</scope>
    <source>
        <strain evidence="1 2">WCA-9-b2</strain>
    </source>
</reference>
<dbReference type="RefSeq" id="WP_159752917.1">
    <property type="nucleotide sequence ID" value="NZ_WUQX01000001.1"/>
</dbReference>
<proteinExistence type="predicted"/>
<dbReference type="Proteomes" id="UP000460412">
    <property type="component" value="Unassembled WGS sequence"/>
</dbReference>
<name>A0A7X3SKM8_9FIRM</name>
<comment type="caution">
    <text evidence="1">The sequence shown here is derived from an EMBL/GenBank/DDBJ whole genome shotgun (WGS) entry which is preliminary data.</text>
</comment>
<accession>A0A7X3SKM8</accession>
<gene>
    <name evidence="1" type="ORF">GN277_19870</name>
</gene>
<dbReference type="EMBL" id="WUQX01000001">
    <property type="protein sequence ID" value="MXP77531.1"/>
    <property type="molecule type" value="Genomic_DNA"/>
</dbReference>